<organism evidence="1 2">
    <name type="scientific">Molorchus minor</name>
    <dbReference type="NCBI Taxonomy" id="1323400"/>
    <lineage>
        <taxon>Eukaryota</taxon>
        <taxon>Metazoa</taxon>
        <taxon>Ecdysozoa</taxon>
        <taxon>Arthropoda</taxon>
        <taxon>Hexapoda</taxon>
        <taxon>Insecta</taxon>
        <taxon>Pterygota</taxon>
        <taxon>Neoptera</taxon>
        <taxon>Endopterygota</taxon>
        <taxon>Coleoptera</taxon>
        <taxon>Polyphaga</taxon>
        <taxon>Cucujiformia</taxon>
        <taxon>Chrysomeloidea</taxon>
        <taxon>Cerambycidae</taxon>
        <taxon>Lamiinae</taxon>
        <taxon>Monochamini</taxon>
        <taxon>Molorchus</taxon>
    </lineage>
</organism>
<reference evidence="1" key="1">
    <citation type="journal article" date="2023" name="Insect Mol. Biol.">
        <title>Genome sequencing provides insights into the evolution of gene families encoding plant cell wall-degrading enzymes in longhorned beetles.</title>
        <authorList>
            <person name="Shin N.R."/>
            <person name="Okamura Y."/>
            <person name="Kirsch R."/>
            <person name="Pauchet Y."/>
        </authorList>
    </citation>
    <scope>NUCLEOTIDE SEQUENCE</scope>
    <source>
        <strain evidence="1">MMC_N1</strain>
    </source>
</reference>
<dbReference type="EMBL" id="JAPWTJ010000112">
    <property type="protein sequence ID" value="KAJ8982684.1"/>
    <property type="molecule type" value="Genomic_DNA"/>
</dbReference>
<keyword evidence="2" id="KW-1185">Reference proteome</keyword>
<comment type="caution">
    <text evidence="1">The sequence shown here is derived from an EMBL/GenBank/DDBJ whole genome shotgun (WGS) entry which is preliminary data.</text>
</comment>
<evidence type="ECO:0000313" key="1">
    <source>
        <dbReference type="EMBL" id="KAJ8982684.1"/>
    </source>
</evidence>
<gene>
    <name evidence="1" type="ORF">NQ317_013156</name>
</gene>
<proteinExistence type="predicted"/>
<evidence type="ECO:0000313" key="2">
    <source>
        <dbReference type="Proteomes" id="UP001162164"/>
    </source>
</evidence>
<dbReference type="Proteomes" id="UP001162164">
    <property type="component" value="Unassembled WGS sequence"/>
</dbReference>
<accession>A0ABQ9JX81</accession>
<sequence length="93" mass="10975">MQYFFLLRIRRLAQRIGPFPGEIRTILRQPQADSSLRGAEELHHTRNEILHLMRLMHFRIQNLCLGLIKPVFDSQQTDGFQQIINFAQSKVTE</sequence>
<protein>
    <submittedName>
        <fullName evidence="1">Uncharacterized protein</fullName>
    </submittedName>
</protein>
<name>A0ABQ9JX81_9CUCU</name>